<dbReference type="Proteomes" id="UP000827986">
    <property type="component" value="Unassembled WGS sequence"/>
</dbReference>
<name>A0A9D3XGG2_9SAUR</name>
<keyword evidence="2" id="KW-1133">Transmembrane helix</keyword>
<evidence type="ECO:0000313" key="4">
    <source>
        <dbReference type="EMBL" id="KAH1181074.1"/>
    </source>
</evidence>
<gene>
    <name evidence="4" type="ORF">KIL84_002008</name>
</gene>
<accession>A0A9D3XGG2</accession>
<evidence type="ECO:0000256" key="1">
    <source>
        <dbReference type="SAM" id="MobiDB-lite"/>
    </source>
</evidence>
<keyword evidence="3" id="KW-0732">Signal</keyword>
<protein>
    <submittedName>
        <fullName evidence="4">Uncharacterized protein</fullName>
    </submittedName>
</protein>
<organism evidence="4 5">
    <name type="scientific">Mauremys mutica</name>
    <name type="common">yellowpond turtle</name>
    <dbReference type="NCBI Taxonomy" id="74926"/>
    <lineage>
        <taxon>Eukaryota</taxon>
        <taxon>Metazoa</taxon>
        <taxon>Chordata</taxon>
        <taxon>Craniata</taxon>
        <taxon>Vertebrata</taxon>
        <taxon>Euteleostomi</taxon>
        <taxon>Archelosauria</taxon>
        <taxon>Testudinata</taxon>
        <taxon>Testudines</taxon>
        <taxon>Cryptodira</taxon>
        <taxon>Durocryptodira</taxon>
        <taxon>Testudinoidea</taxon>
        <taxon>Geoemydidae</taxon>
        <taxon>Geoemydinae</taxon>
        <taxon>Mauremys</taxon>
    </lineage>
</organism>
<reference evidence="4" key="1">
    <citation type="submission" date="2021-09" db="EMBL/GenBank/DDBJ databases">
        <title>The genome of Mauremys mutica provides insights into the evolution of semi-aquatic lifestyle.</title>
        <authorList>
            <person name="Gong S."/>
            <person name="Gao Y."/>
        </authorList>
    </citation>
    <scope>NUCLEOTIDE SEQUENCE</scope>
    <source>
        <strain evidence="4">MM-2020</strain>
        <tissue evidence="4">Muscle</tissue>
    </source>
</reference>
<feature type="region of interest" description="Disordered" evidence="1">
    <location>
        <begin position="15"/>
        <end position="34"/>
    </location>
</feature>
<evidence type="ECO:0000256" key="2">
    <source>
        <dbReference type="SAM" id="Phobius"/>
    </source>
</evidence>
<evidence type="ECO:0000256" key="3">
    <source>
        <dbReference type="SAM" id="SignalP"/>
    </source>
</evidence>
<sequence>MILFLCLFLPALSPSSQDTCSAPGSTRSSGGGAEPTHTGLDLKLKLLGITIPSVVVVLAVVLYLLGKKVVSLLRNQRKRVQLSTSNTPEVHIEYASMKWLRCSRHPPAQRQETSIYANIAVQQDRCN</sequence>
<evidence type="ECO:0000313" key="5">
    <source>
        <dbReference type="Proteomes" id="UP000827986"/>
    </source>
</evidence>
<proteinExistence type="predicted"/>
<feature type="compositionally biased region" description="Polar residues" evidence="1">
    <location>
        <begin position="15"/>
        <end position="28"/>
    </location>
</feature>
<feature type="signal peptide" evidence="3">
    <location>
        <begin position="1"/>
        <end position="17"/>
    </location>
</feature>
<feature type="chain" id="PRO_5038515692" evidence="3">
    <location>
        <begin position="18"/>
        <end position="127"/>
    </location>
</feature>
<dbReference type="AlphaFoldDB" id="A0A9D3XGG2"/>
<keyword evidence="2" id="KW-0812">Transmembrane</keyword>
<feature type="transmembrane region" description="Helical" evidence="2">
    <location>
        <begin position="45"/>
        <end position="65"/>
    </location>
</feature>
<dbReference type="EMBL" id="JAHDVG010000469">
    <property type="protein sequence ID" value="KAH1181074.1"/>
    <property type="molecule type" value="Genomic_DNA"/>
</dbReference>
<keyword evidence="2" id="KW-0472">Membrane</keyword>
<keyword evidence="5" id="KW-1185">Reference proteome</keyword>
<comment type="caution">
    <text evidence="4">The sequence shown here is derived from an EMBL/GenBank/DDBJ whole genome shotgun (WGS) entry which is preliminary data.</text>
</comment>